<sequence>MPIRRRGSQRRAPTGPRIKVFPQPASDQQAPRRAEPVPDEKRLGVLGRFTGPVQTLACWSLLLGESDEHDPPVLHREPGGAYWLVAWLSPGVGAGLIWASGGDAYRVEATAEEIAFVPLGGTGHPPPAPAELVRWPEANPLSLVPRVPLAPGRERAYPALGVLTTGQLAHQIIRRCLADGANVAYRPVLRHEVFVDAGEPEPAVLIRVSGPGAGEVPRRLVAKLTRLPHTIVGRYADPGESLLLDVDFRLPAQDAHLCGAVPAGARWVIGRAGAGAWAVDPQAGEKPAHLMLTAPGLPLTPAPAVPGARGFRASERIEVGLVRSSRHHGPIDAVLLERDQLGALAEYMRGRPLAEEAYLIPGQDAYLLTEPARLLNSVPLGRPLRRVGPFGFYLAHGYALDPPLPPAAREDLFAVSPSRAVVVCPGEAIAFDVERARPVWHLWLPDELPAFRGGLPERGRAILERIERARAGREDTAAQEPGSEARRARLRLAAIQAQLADEPEEAARLLEEAGDYARAALALERLARAEEEA</sequence>
<feature type="domain" description="FtsH ternary system" evidence="2">
    <location>
        <begin position="120"/>
        <end position="464"/>
    </location>
</feature>
<protein>
    <recommendedName>
        <fullName evidence="2">FtsH ternary system domain-containing protein</fullName>
    </recommendedName>
</protein>
<dbReference type="Pfam" id="PF20005">
    <property type="entry name" value="fvmX7"/>
    <property type="match status" value="1"/>
</dbReference>
<feature type="region of interest" description="Disordered" evidence="1">
    <location>
        <begin position="1"/>
        <end position="38"/>
    </location>
</feature>
<accession>A0A840P4Y9</accession>
<dbReference type="Proteomes" id="UP000578449">
    <property type="component" value="Unassembled WGS sequence"/>
</dbReference>
<gene>
    <name evidence="3" type="ORF">HNP84_004144</name>
</gene>
<evidence type="ECO:0000313" key="4">
    <source>
        <dbReference type="Proteomes" id="UP000578449"/>
    </source>
</evidence>
<evidence type="ECO:0000259" key="2">
    <source>
        <dbReference type="Pfam" id="PF20005"/>
    </source>
</evidence>
<comment type="caution">
    <text evidence="3">The sequence shown here is derived from an EMBL/GenBank/DDBJ whole genome shotgun (WGS) entry which is preliminary data.</text>
</comment>
<proteinExistence type="predicted"/>
<dbReference type="EMBL" id="JACHGN010000008">
    <property type="protein sequence ID" value="MBB5134412.1"/>
    <property type="molecule type" value="Genomic_DNA"/>
</dbReference>
<keyword evidence="4" id="KW-1185">Reference proteome</keyword>
<evidence type="ECO:0000313" key="3">
    <source>
        <dbReference type="EMBL" id="MBB5134412.1"/>
    </source>
</evidence>
<reference evidence="3 4" key="1">
    <citation type="submission" date="2020-08" db="EMBL/GenBank/DDBJ databases">
        <title>Genomic Encyclopedia of Type Strains, Phase IV (KMG-IV): sequencing the most valuable type-strain genomes for metagenomic binning, comparative biology and taxonomic classification.</title>
        <authorList>
            <person name="Goeker M."/>
        </authorList>
    </citation>
    <scope>NUCLEOTIDE SEQUENCE [LARGE SCALE GENOMIC DNA]</scope>
    <source>
        <strain evidence="3 4">DSM 45615</strain>
    </source>
</reference>
<evidence type="ECO:0000256" key="1">
    <source>
        <dbReference type="SAM" id="MobiDB-lite"/>
    </source>
</evidence>
<dbReference type="AlphaFoldDB" id="A0A840P4Y9"/>
<dbReference type="RefSeq" id="WP_185051318.1">
    <property type="nucleotide sequence ID" value="NZ_BAABIX010000007.1"/>
</dbReference>
<dbReference type="InterPro" id="IPR045486">
    <property type="entry name" value="fvmX7"/>
</dbReference>
<organism evidence="3 4">
    <name type="scientific">Thermocatellispora tengchongensis</name>
    <dbReference type="NCBI Taxonomy" id="1073253"/>
    <lineage>
        <taxon>Bacteria</taxon>
        <taxon>Bacillati</taxon>
        <taxon>Actinomycetota</taxon>
        <taxon>Actinomycetes</taxon>
        <taxon>Streptosporangiales</taxon>
        <taxon>Streptosporangiaceae</taxon>
        <taxon>Thermocatellispora</taxon>
    </lineage>
</organism>
<name>A0A840P4Y9_9ACTN</name>